<dbReference type="AlphaFoldDB" id="A0A1I5Q0S3"/>
<organism evidence="2 3">
    <name type="scientific">Amycolatopsis arida</name>
    <dbReference type="NCBI Taxonomy" id="587909"/>
    <lineage>
        <taxon>Bacteria</taxon>
        <taxon>Bacillati</taxon>
        <taxon>Actinomycetota</taxon>
        <taxon>Actinomycetes</taxon>
        <taxon>Pseudonocardiales</taxon>
        <taxon>Pseudonocardiaceae</taxon>
        <taxon>Amycolatopsis</taxon>
    </lineage>
</organism>
<dbReference type="Proteomes" id="UP000198727">
    <property type="component" value="Unassembled WGS sequence"/>
</dbReference>
<dbReference type="Gene3D" id="3.50.50.60">
    <property type="entry name" value="FAD/NAD(P)-binding domain"/>
    <property type="match status" value="1"/>
</dbReference>
<dbReference type="PRINTS" id="PR00420">
    <property type="entry name" value="RNGMNOXGNASE"/>
</dbReference>
<dbReference type="InterPro" id="IPR002938">
    <property type="entry name" value="FAD-bd"/>
</dbReference>
<dbReference type="InterPro" id="IPR036188">
    <property type="entry name" value="FAD/NAD-bd_sf"/>
</dbReference>
<keyword evidence="3" id="KW-1185">Reference proteome</keyword>
<sequence>MRDTTVLISGASVAGPVLAHWLRRHGFRPIVVERAPAPRPGGQAIDIRGVALDVVERMGVLDEIRATATGMRGMSFVDESGTELMRSTEETLTGGRLDSPDVEIMRGDLAGILRRASAGGTEYVFGDRITGLAQSAEGVEVTFAHGAPRTVDLVIGADGLHSGVRALAFGPERDFLRFLGTYVAVFSCSNFLDLDRWQVFHRSEGKMTGVFCARENTAVRALMGFESAQLDYDSRDVDAQKRIVEAAFAGEGWEAPRLIKEMWAADDFYFDSVSQIVLDRWSSGRVALVGDAGYAPSLLSGQGTSLAIVGAYVLAGELARAGGDHTVAFPAYESRIRDFVERNQRLADHPKDREPGPDEITTVLQDAATALNLPTYP</sequence>
<evidence type="ECO:0000259" key="1">
    <source>
        <dbReference type="Pfam" id="PF01494"/>
    </source>
</evidence>
<dbReference type="Gene3D" id="3.30.9.10">
    <property type="entry name" value="D-Amino Acid Oxidase, subunit A, domain 2"/>
    <property type="match status" value="1"/>
</dbReference>
<dbReference type="PANTHER" id="PTHR46865:SF2">
    <property type="entry name" value="MONOOXYGENASE"/>
    <property type="match status" value="1"/>
</dbReference>
<name>A0A1I5Q0S3_9PSEU</name>
<dbReference type="GO" id="GO:0071949">
    <property type="term" value="F:FAD binding"/>
    <property type="evidence" value="ECO:0007669"/>
    <property type="project" value="InterPro"/>
</dbReference>
<dbReference type="EMBL" id="FOWW01000002">
    <property type="protein sequence ID" value="SFP39795.1"/>
    <property type="molecule type" value="Genomic_DNA"/>
</dbReference>
<evidence type="ECO:0000313" key="2">
    <source>
        <dbReference type="EMBL" id="SFP39795.1"/>
    </source>
</evidence>
<feature type="domain" description="FAD-binding" evidence="1">
    <location>
        <begin position="3"/>
        <end position="321"/>
    </location>
</feature>
<proteinExistence type="predicted"/>
<dbReference type="SUPFAM" id="SSF51905">
    <property type="entry name" value="FAD/NAD(P)-binding domain"/>
    <property type="match status" value="1"/>
</dbReference>
<accession>A0A1I5Q0S3</accession>
<protein>
    <submittedName>
        <fullName evidence="2">2-polyprenyl-6-methoxyphenol hydroxylase</fullName>
    </submittedName>
</protein>
<evidence type="ECO:0000313" key="3">
    <source>
        <dbReference type="Proteomes" id="UP000198727"/>
    </source>
</evidence>
<dbReference type="OrthoDB" id="3356051at2"/>
<dbReference type="InterPro" id="IPR051704">
    <property type="entry name" value="FAD_aromatic-hydroxylase"/>
</dbReference>
<dbReference type="Pfam" id="PF01494">
    <property type="entry name" value="FAD_binding_3"/>
    <property type="match status" value="1"/>
</dbReference>
<dbReference type="STRING" id="587909.SAMN05421810_102469"/>
<reference evidence="3" key="1">
    <citation type="submission" date="2016-10" db="EMBL/GenBank/DDBJ databases">
        <authorList>
            <person name="Varghese N."/>
            <person name="Submissions S."/>
        </authorList>
    </citation>
    <scope>NUCLEOTIDE SEQUENCE [LARGE SCALE GENOMIC DNA]</scope>
    <source>
        <strain evidence="3">CGMCC 4.5579</strain>
    </source>
</reference>
<dbReference type="RefSeq" id="WP_092529222.1">
    <property type="nucleotide sequence ID" value="NZ_FOWW01000002.1"/>
</dbReference>
<gene>
    <name evidence="2" type="ORF">SAMN05421810_102469</name>
</gene>
<dbReference type="PANTHER" id="PTHR46865">
    <property type="entry name" value="OXIDOREDUCTASE-RELATED"/>
    <property type="match status" value="1"/>
</dbReference>